<accession>A0A4Z2IRJ3</accession>
<dbReference type="Proteomes" id="UP000314294">
    <property type="component" value="Unassembled WGS sequence"/>
</dbReference>
<name>A0A4Z2IRJ3_9TELE</name>
<dbReference type="AlphaFoldDB" id="A0A4Z2IRJ3"/>
<sequence length="115" mass="13358">MRKSRAVWNVRSKITFRTDHTSTSFPKYSITDEAVPRRDLYMSCLGTCGEAAEYIATLTRQKRQAERRNRFLQEELIIKNDRIRRLEGPIQSGASPENITDEELLALPLLEEDLM</sequence>
<organism evidence="2 3">
    <name type="scientific">Liparis tanakae</name>
    <name type="common">Tanaka's snailfish</name>
    <dbReference type="NCBI Taxonomy" id="230148"/>
    <lineage>
        <taxon>Eukaryota</taxon>
        <taxon>Metazoa</taxon>
        <taxon>Chordata</taxon>
        <taxon>Craniata</taxon>
        <taxon>Vertebrata</taxon>
        <taxon>Euteleostomi</taxon>
        <taxon>Actinopterygii</taxon>
        <taxon>Neopterygii</taxon>
        <taxon>Teleostei</taxon>
        <taxon>Neoteleostei</taxon>
        <taxon>Acanthomorphata</taxon>
        <taxon>Eupercaria</taxon>
        <taxon>Perciformes</taxon>
        <taxon>Cottioidei</taxon>
        <taxon>Cottales</taxon>
        <taxon>Liparidae</taxon>
        <taxon>Liparis</taxon>
    </lineage>
</organism>
<dbReference type="EMBL" id="SRLO01000060">
    <property type="protein sequence ID" value="TNN79813.1"/>
    <property type="molecule type" value="Genomic_DNA"/>
</dbReference>
<keyword evidence="1" id="KW-0175">Coiled coil</keyword>
<proteinExistence type="predicted"/>
<comment type="caution">
    <text evidence="2">The sequence shown here is derived from an EMBL/GenBank/DDBJ whole genome shotgun (WGS) entry which is preliminary data.</text>
</comment>
<evidence type="ECO:0000313" key="2">
    <source>
        <dbReference type="EMBL" id="TNN79813.1"/>
    </source>
</evidence>
<keyword evidence="3" id="KW-1185">Reference proteome</keyword>
<reference evidence="2 3" key="1">
    <citation type="submission" date="2019-03" db="EMBL/GenBank/DDBJ databases">
        <title>First draft genome of Liparis tanakae, snailfish: a comprehensive survey of snailfish specific genes.</title>
        <authorList>
            <person name="Kim W."/>
            <person name="Song I."/>
            <person name="Jeong J.-H."/>
            <person name="Kim D."/>
            <person name="Kim S."/>
            <person name="Ryu S."/>
            <person name="Song J.Y."/>
            <person name="Lee S.K."/>
        </authorList>
    </citation>
    <scope>NUCLEOTIDE SEQUENCE [LARGE SCALE GENOMIC DNA]</scope>
    <source>
        <tissue evidence="2">Muscle</tissue>
    </source>
</reference>
<gene>
    <name evidence="2" type="ORF">EYF80_009850</name>
</gene>
<feature type="coiled-coil region" evidence="1">
    <location>
        <begin position="55"/>
        <end position="82"/>
    </location>
</feature>
<evidence type="ECO:0000256" key="1">
    <source>
        <dbReference type="SAM" id="Coils"/>
    </source>
</evidence>
<evidence type="ECO:0000313" key="3">
    <source>
        <dbReference type="Proteomes" id="UP000314294"/>
    </source>
</evidence>
<protein>
    <submittedName>
        <fullName evidence="2">Uncharacterized protein</fullName>
    </submittedName>
</protein>